<name>A0A174QWR8_9FIRM</name>
<keyword evidence="4 5" id="KW-0472">Membrane</keyword>
<comment type="subcellular location">
    <subcellularLocation>
        <location evidence="1">Membrane</location>
        <topology evidence="1">Multi-pass membrane protein</topology>
    </subcellularLocation>
</comment>
<feature type="transmembrane region" description="Helical" evidence="5">
    <location>
        <begin position="20"/>
        <end position="40"/>
    </location>
</feature>
<evidence type="ECO:0000256" key="1">
    <source>
        <dbReference type="ARBA" id="ARBA00004141"/>
    </source>
</evidence>
<dbReference type="Proteomes" id="UP000095413">
    <property type="component" value="Unassembled WGS sequence"/>
</dbReference>
<dbReference type="InterPro" id="IPR013525">
    <property type="entry name" value="ABC2_TM"/>
</dbReference>
<evidence type="ECO:0000313" key="8">
    <source>
        <dbReference type="Proteomes" id="UP000095413"/>
    </source>
</evidence>
<feature type="transmembrane region" description="Helical" evidence="5">
    <location>
        <begin position="258"/>
        <end position="279"/>
    </location>
</feature>
<dbReference type="GO" id="GO:0140359">
    <property type="term" value="F:ABC-type transporter activity"/>
    <property type="evidence" value="ECO:0007669"/>
    <property type="project" value="InterPro"/>
</dbReference>
<sequence>MLHLIKYNLLVKLRNFNMTFWPLVFPLILGTFFFFAFGNLNDADFETVQVAMVQETSPNPLFSFYIDQVKKSNSDLLNIQEMDESAALTALKNKEISGIYYNEMTPSLTVNAHGIPESILQSVLESYNNNLHTIQNILKKHPSGILEGLSQMADTRDLVQELSLGGKTIDGNSQFFYALIAMACLYGCFIGFGAAITLQANLTALAARRCVTPTHKLKLILSEQITSFLLEYTDVIILLIYLRIILKLDFQGQIGKMLIISLFGSLIGVSVGLFVGSLGKLSEGIKVAVILAISMVCSFLAGLMNSNMKDLVEKHVPIINRINPAALISDAFYCINVYNDTARYYRNLVTLAVMSAAFVMASFLLIRRNRYDSI</sequence>
<evidence type="ECO:0000259" key="6">
    <source>
        <dbReference type="Pfam" id="PF12698"/>
    </source>
</evidence>
<feature type="domain" description="ABC-2 type transporter transmembrane" evidence="6">
    <location>
        <begin position="20"/>
        <end position="363"/>
    </location>
</feature>
<dbReference type="GO" id="GO:0016020">
    <property type="term" value="C:membrane"/>
    <property type="evidence" value="ECO:0007669"/>
    <property type="project" value="UniProtKB-SubCell"/>
</dbReference>
<evidence type="ECO:0000256" key="5">
    <source>
        <dbReference type="SAM" id="Phobius"/>
    </source>
</evidence>
<feature type="transmembrane region" description="Helical" evidence="5">
    <location>
        <begin position="175"/>
        <end position="196"/>
    </location>
</feature>
<dbReference type="RefSeq" id="WP_055056475.1">
    <property type="nucleotide sequence ID" value="NZ_CZBA01000015.1"/>
</dbReference>
<gene>
    <name evidence="7" type="ORF">ERS852533_02515</name>
</gene>
<evidence type="ECO:0000256" key="4">
    <source>
        <dbReference type="ARBA" id="ARBA00023136"/>
    </source>
</evidence>
<keyword evidence="3 5" id="KW-1133">Transmembrane helix</keyword>
<feature type="transmembrane region" description="Helical" evidence="5">
    <location>
        <begin position="225"/>
        <end position="246"/>
    </location>
</feature>
<accession>A0A174QWR8</accession>
<keyword evidence="2 5" id="KW-0812">Transmembrane</keyword>
<dbReference type="AlphaFoldDB" id="A0A174QWR8"/>
<dbReference type="PANTHER" id="PTHR43027:SF1">
    <property type="entry name" value="DOXORUBICIN RESISTANCE ABC TRANSPORTER PERMEASE PROTEIN DRRC-RELATED"/>
    <property type="match status" value="1"/>
</dbReference>
<evidence type="ECO:0000313" key="7">
    <source>
        <dbReference type="EMBL" id="CUP77624.1"/>
    </source>
</evidence>
<evidence type="ECO:0000256" key="3">
    <source>
        <dbReference type="ARBA" id="ARBA00022989"/>
    </source>
</evidence>
<evidence type="ECO:0000256" key="2">
    <source>
        <dbReference type="ARBA" id="ARBA00022692"/>
    </source>
</evidence>
<dbReference type="InterPro" id="IPR052902">
    <property type="entry name" value="ABC-2_transporter"/>
</dbReference>
<dbReference type="Pfam" id="PF12698">
    <property type="entry name" value="ABC2_membrane_3"/>
    <property type="match status" value="1"/>
</dbReference>
<feature type="transmembrane region" description="Helical" evidence="5">
    <location>
        <begin position="285"/>
        <end position="306"/>
    </location>
</feature>
<dbReference type="OrthoDB" id="9771731at2"/>
<dbReference type="PANTHER" id="PTHR43027">
    <property type="entry name" value="DOXORUBICIN RESISTANCE ABC TRANSPORTER PERMEASE PROTEIN DRRC-RELATED"/>
    <property type="match status" value="1"/>
</dbReference>
<protein>
    <submittedName>
        <fullName evidence="7">ABC-2 family transporter protein</fullName>
    </submittedName>
</protein>
<proteinExistence type="predicted"/>
<dbReference type="EMBL" id="CZBA01000015">
    <property type="protein sequence ID" value="CUP77624.1"/>
    <property type="molecule type" value="Genomic_DNA"/>
</dbReference>
<organism evidence="7 8">
    <name type="scientific">Blautia obeum</name>
    <dbReference type="NCBI Taxonomy" id="40520"/>
    <lineage>
        <taxon>Bacteria</taxon>
        <taxon>Bacillati</taxon>
        <taxon>Bacillota</taxon>
        <taxon>Clostridia</taxon>
        <taxon>Lachnospirales</taxon>
        <taxon>Lachnospiraceae</taxon>
        <taxon>Blautia</taxon>
    </lineage>
</organism>
<reference evidence="7 8" key="1">
    <citation type="submission" date="2015-09" db="EMBL/GenBank/DDBJ databases">
        <authorList>
            <consortium name="Pathogen Informatics"/>
        </authorList>
    </citation>
    <scope>NUCLEOTIDE SEQUENCE [LARGE SCALE GENOMIC DNA]</scope>
    <source>
        <strain evidence="7 8">2789STDY5834921</strain>
    </source>
</reference>
<feature type="transmembrane region" description="Helical" evidence="5">
    <location>
        <begin position="344"/>
        <end position="366"/>
    </location>
</feature>